<dbReference type="PROSITE" id="PS50977">
    <property type="entry name" value="HTH_TETR_2"/>
    <property type="match status" value="1"/>
</dbReference>
<comment type="caution">
    <text evidence="7">The sequence shown here is derived from an EMBL/GenBank/DDBJ whole genome shotgun (WGS) entry which is preliminary data.</text>
</comment>
<dbReference type="Pfam" id="PF00440">
    <property type="entry name" value="TetR_N"/>
    <property type="match status" value="1"/>
</dbReference>
<feature type="domain" description="HTH tetR-type" evidence="6">
    <location>
        <begin position="4"/>
        <end position="64"/>
    </location>
</feature>
<proteinExistence type="predicted"/>
<keyword evidence="8" id="KW-1185">Reference proteome</keyword>
<dbReference type="Gene3D" id="1.10.357.10">
    <property type="entry name" value="Tetracycline Repressor, domain 2"/>
    <property type="match status" value="1"/>
</dbReference>
<accession>A0A7W4VWZ0</accession>
<keyword evidence="1" id="KW-0678">Repressor</keyword>
<evidence type="ECO:0000313" key="7">
    <source>
        <dbReference type="EMBL" id="MBB3043200.1"/>
    </source>
</evidence>
<keyword evidence="2" id="KW-0805">Transcription regulation</keyword>
<dbReference type="EMBL" id="JACHWR010000002">
    <property type="protein sequence ID" value="MBB3043200.1"/>
    <property type="molecule type" value="Genomic_DNA"/>
</dbReference>
<sequence>MSSHSRREEIRQIAARLFAQQGFKNTTIKHIADAAGVRSATLYHHFSSKEAIVDEILRSFQDDLFGTYQSLLTSSLDPREKLVRAIEASFNATELERDAVTIFENEAEFLGQQPRFGYLAERNADSRAFWTSLLAEGVDSGALRPDLDLDLAYHLIQNTVWVAPRWSRSDGASGTEQIRDGFLAIFFEGATPRA</sequence>
<name>A0A7W4VWZ0_9ACTN</name>
<dbReference type="Pfam" id="PF17932">
    <property type="entry name" value="TetR_C_24"/>
    <property type="match status" value="1"/>
</dbReference>
<feature type="DNA-binding region" description="H-T-H motif" evidence="5">
    <location>
        <begin position="27"/>
        <end position="46"/>
    </location>
</feature>
<dbReference type="Gene3D" id="1.10.10.60">
    <property type="entry name" value="Homeodomain-like"/>
    <property type="match status" value="1"/>
</dbReference>
<dbReference type="Proteomes" id="UP000589626">
    <property type="component" value="Unassembled WGS sequence"/>
</dbReference>
<dbReference type="GO" id="GO:0003700">
    <property type="term" value="F:DNA-binding transcription factor activity"/>
    <property type="evidence" value="ECO:0007669"/>
    <property type="project" value="TreeGrafter"/>
</dbReference>
<dbReference type="GO" id="GO:0000976">
    <property type="term" value="F:transcription cis-regulatory region binding"/>
    <property type="evidence" value="ECO:0007669"/>
    <property type="project" value="TreeGrafter"/>
</dbReference>
<dbReference type="InterPro" id="IPR009057">
    <property type="entry name" value="Homeodomain-like_sf"/>
</dbReference>
<organism evidence="7 8">
    <name type="scientific">Nocardioides soli</name>
    <dbReference type="NCBI Taxonomy" id="1036020"/>
    <lineage>
        <taxon>Bacteria</taxon>
        <taxon>Bacillati</taxon>
        <taxon>Actinomycetota</taxon>
        <taxon>Actinomycetes</taxon>
        <taxon>Propionibacteriales</taxon>
        <taxon>Nocardioidaceae</taxon>
        <taxon>Nocardioides</taxon>
    </lineage>
</organism>
<dbReference type="AlphaFoldDB" id="A0A7W4VWZ0"/>
<dbReference type="PANTHER" id="PTHR30055">
    <property type="entry name" value="HTH-TYPE TRANSCRIPTIONAL REGULATOR RUTR"/>
    <property type="match status" value="1"/>
</dbReference>
<keyword evidence="3 5" id="KW-0238">DNA-binding</keyword>
<evidence type="ECO:0000256" key="2">
    <source>
        <dbReference type="ARBA" id="ARBA00023015"/>
    </source>
</evidence>
<dbReference type="InterPro" id="IPR001647">
    <property type="entry name" value="HTH_TetR"/>
</dbReference>
<dbReference type="InterPro" id="IPR036271">
    <property type="entry name" value="Tet_transcr_reg_TetR-rel_C_sf"/>
</dbReference>
<evidence type="ECO:0000313" key="8">
    <source>
        <dbReference type="Proteomes" id="UP000589626"/>
    </source>
</evidence>
<gene>
    <name evidence="7" type="ORF">FHU40_003018</name>
</gene>
<evidence type="ECO:0000256" key="1">
    <source>
        <dbReference type="ARBA" id="ARBA00022491"/>
    </source>
</evidence>
<dbReference type="InterPro" id="IPR041490">
    <property type="entry name" value="KstR2_TetR_C"/>
</dbReference>
<dbReference type="PRINTS" id="PR00455">
    <property type="entry name" value="HTHTETR"/>
</dbReference>
<dbReference type="RefSeq" id="WP_183593082.1">
    <property type="nucleotide sequence ID" value="NZ_JACHWR010000002.1"/>
</dbReference>
<evidence type="ECO:0000256" key="4">
    <source>
        <dbReference type="ARBA" id="ARBA00023163"/>
    </source>
</evidence>
<dbReference type="InterPro" id="IPR050109">
    <property type="entry name" value="HTH-type_TetR-like_transc_reg"/>
</dbReference>
<evidence type="ECO:0000256" key="3">
    <source>
        <dbReference type="ARBA" id="ARBA00023125"/>
    </source>
</evidence>
<dbReference type="SUPFAM" id="SSF46689">
    <property type="entry name" value="Homeodomain-like"/>
    <property type="match status" value="1"/>
</dbReference>
<protein>
    <submittedName>
        <fullName evidence="7">AcrR family transcriptional regulator</fullName>
    </submittedName>
</protein>
<dbReference type="SUPFAM" id="SSF48498">
    <property type="entry name" value="Tetracyclin repressor-like, C-terminal domain"/>
    <property type="match status" value="1"/>
</dbReference>
<dbReference type="PANTHER" id="PTHR30055:SF175">
    <property type="entry name" value="HTH-TYPE TRANSCRIPTIONAL REPRESSOR KSTR2"/>
    <property type="match status" value="1"/>
</dbReference>
<evidence type="ECO:0000256" key="5">
    <source>
        <dbReference type="PROSITE-ProRule" id="PRU00335"/>
    </source>
</evidence>
<keyword evidence="4" id="KW-0804">Transcription</keyword>
<reference evidence="7 8" key="1">
    <citation type="submission" date="2020-08" db="EMBL/GenBank/DDBJ databases">
        <title>Sequencing the genomes of 1000 actinobacteria strains.</title>
        <authorList>
            <person name="Klenk H.-P."/>
        </authorList>
    </citation>
    <scope>NUCLEOTIDE SEQUENCE [LARGE SCALE GENOMIC DNA]</scope>
    <source>
        <strain evidence="7 8">DSM 105498</strain>
    </source>
</reference>
<evidence type="ECO:0000259" key="6">
    <source>
        <dbReference type="PROSITE" id="PS50977"/>
    </source>
</evidence>